<dbReference type="Proteomes" id="UP000694308">
    <property type="component" value="Unassembled WGS sequence"/>
</dbReference>
<keyword evidence="2" id="KW-1185">Reference proteome</keyword>
<reference evidence="1" key="1">
    <citation type="submission" date="2020-12" db="EMBL/GenBank/DDBJ databases">
        <title>Clostridium thailandense sp. nov., a novel acetogenic bacterium isolated from peat land soil in Thailand.</title>
        <authorList>
            <person name="Chaikitkaew S."/>
            <person name="Birkeland N.K."/>
        </authorList>
    </citation>
    <scope>NUCLEOTIDE SEQUENCE</scope>
    <source>
        <strain evidence="1">PL3</strain>
    </source>
</reference>
<evidence type="ECO:0000313" key="1">
    <source>
        <dbReference type="EMBL" id="MBV7275632.1"/>
    </source>
</evidence>
<comment type="caution">
    <text evidence="1">The sequence shown here is derived from an EMBL/GenBank/DDBJ whole genome shotgun (WGS) entry which is preliminary data.</text>
</comment>
<protein>
    <recommendedName>
        <fullName evidence="3">NERD domain-containing protein</fullName>
    </recommendedName>
</protein>
<gene>
    <name evidence="1" type="ORF">I6U48_22285</name>
</gene>
<evidence type="ECO:0008006" key="3">
    <source>
        <dbReference type="Google" id="ProtNLM"/>
    </source>
</evidence>
<name>A0A949WX74_9CLOT</name>
<dbReference type="RefSeq" id="WP_218322684.1">
    <property type="nucleotide sequence ID" value="NZ_JAEEGC010000131.1"/>
</dbReference>
<dbReference type="EMBL" id="JAEEGC010000131">
    <property type="protein sequence ID" value="MBV7275632.1"/>
    <property type="molecule type" value="Genomic_DNA"/>
</dbReference>
<evidence type="ECO:0000313" key="2">
    <source>
        <dbReference type="Proteomes" id="UP000694308"/>
    </source>
</evidence>
<proteinExistence type="predicted"/>
<sequence length="719" mass="84375">MRIKLQWIEKALTKYTEELNISDNHPERLILLYRKFNMEGNNYYSIHNVIKELSQQIAKILSNDDIKLIKDELENLMVHLLYIYYKDNIDTKDALQAIQSFLAPLRQAEQIEVTNKSALTNKELVSLLKLGAWYHKLTKTSNDNFYENFKFMRPEMIRYAKNLVEVKNLVSVAEIEYGKVVNEDEIINILFNRVEDRIVRYGTKAFMEEVIKRYINHYDISEGLIKTNSDGQKFFYYMALKKATDSNMKEEIKNKRGALSIRVIDRIAEALLNLFPYRIDNKFKFMFMNGDPIKYFQELIFHDALFKELQYPAESTLLLLEKLLKNHEEKLIDLMNMNLTQFLVISRIIIKYCKKEMELGSSKANGTITPFKLIKLIPKKYMNIDINVINRYFEIMASTAPLNTKFNHPMNMESINSDSAWLIPVTRDNPLECYLPIPPISSFGLYDRIMSLLNFPNVGNEFEDCIQEWFEQALRTKVYRGKYIYNGKIYDSDGIMLIDNLIILTECKTKPMQRVSRSGDIGQVIIDIGKAFLYSTIQAYRCESAFRFGKIELYHSDSSNKDINMRKVAPSYILQLPDNPQFIRISCTTFNFGTLIEKAIVQNLLLGLMYYNYGSEDISVNSSLKKIGQYQRELHEIWNSLKPYYVVNTHDNLFEKITHFTTLMPFGLIYLLTNSATSREDAVSRLKTYFSIQINNYNIYESTKHLIRINEEKKVMNHY</sequence>
<accession>A0A949WX74</accession>
<organism evidence="1 2">
    <name type="scientific">Clostridium thailandense</name>
    <dbReference type="NCBI Taxonomy" id="2794346"/>
    <lineage>
        <taxon>Bacteria</taxon>
        <taxon>Bacillati</taxon>
        <taxon>Bacillota</taxon>
        <taxon>Clostridia</taxon>
        <taxon>Eubacteriales</taxon>
        <taxon>Clostridiaceae</taxon>
        <taxon>Clostridium</taxon>
    </lineage>
</organism>
<dbReference type="AlphaFoldDB" id="A0A949WX74"/>